<gene>
    <name evidence="1" type="ordered locus">RUM_19370</name>
</gene>
<dbReference type="PATRIC" id="fig|213810.4.peg.1837"/>
<organism evidence="1 2">
    <name type="scientific">Ruminococcus champanellensis (strain DSM 18848 / JCM 17042 / KCTC 15320 / 18P13)</name>
    <dbReference type="NCBI Taxonomy" id="213810"/>
    <lineage>
        <taxon>Bacteria</taxon>
        <taxon>Bacillati</taxon>
        <taxon>Bacillota</taxon>
        <taxon>Clostridia</taxon>
        <taxon>Eubacteriales</taxon>
        <taxon>Oscillospiraceae</taxon>
        <taxon>Ruminococcus</taxon>
    </lineage>
</organism>
<proteinExistence type="predicted"/>
<dbReference type="AlphaFoldDB" id="D4LED0"/>
<sequence>MKKQMLSLLNAFYYNAALGADAIRGILSKAKNEHFKLTLYRQLQYYQQQKDQLTQQIQGLYDVPTEPGCMLKLWMDLMIRWKTACHVTDEKLAKMMMQGSQMGIIQLVQHLNHSEKVPAQLQIQGQKILEHEQAFVNELKPFL</sequence>
<evidence type="ECO:0000313" key="1">
    <source>
        <dbReference type="EMBL" id="CBL17975.1"/>
    </source>
</evidence>
<dbReference type="BioCyc" id="RCHA213810:RUM_RS09400-MONOMER"/>
<name>D4LED0_RUMC1</name>
<dbReference type="EMBL" id="FP929052">
    <property type="protein sequence ID" value="CBL17975.1"/>
    <property type="molecule type" value="Genomic_DNA"/>
</dbReference>
<evidence type="ECO:0008006" key="3">
    <source>
        <dbReference type="Google" id="ProtNLM"/>
    </source>
</evidence>
<dbReference type="KEGG" id="rch:RUM_19370"/>
<reference evidence="1" key="1">
    <citation type="submission" date="2010-03" db="EMBL/GenBank/DDBJ databases">
        <title>The genome sequence of Ruminococcus sp. 18P13.</title>
        <authorList>
            <consortium name="metaHIT consortium -- http://www.metahit.eu/"/>
            <person name="Pajon A."/>
            <person name="Turner K."/>
            <person name="Parkhill J."/>
            <person name="Bernalier A."/>
        </authorList>
    </citation>
    <scope>NUCLEOTIDE SEQUENCE [LARGE SCALE GENOMIC DNA]</scope>
    <source>
        <strain evidence="1">Type strain: 18P13</strain>
    </source>
</reference>
<protein>
    <recommendedName>
        <fullName evidence="3">DUF2383 domain-containing protein</fullName>
    </recommendedName>
</protein>
<dbReference type="GeneID" id="83156608"/>
<dbReference type="Proteomes" id="UP000007054">
    <property type="component" value="Chromosome"/>
</dbReference>
<accession>D4LED0</accession>
<dbReference type="STRING" id="213810.RUM_19370"/>
<dbReference type="HOGENOM" id="CLU_143970_2_0_9"/>
<keyword evidence="2" id="KW-1185">Reference proteome</keyword>
<evidence type="ECO:0000313" key="2">
    <source>
        <dbReference type="Proteomes" id="UP000007054"/>
    </source>
</evidence>
<reference evidence="1" key="2">
    <citation type="submission" date="2010-03" db="EMBL/GenBank/DDBJ databases">
        <authorList>
            <person name="Pajon A."/>
        </authorList>
    </citation>
    <scope>NUCLEOTIDE SEQUENCE</scope>
    <source>
        <strain evidence="1">Type strain: 18P13</strain>
    </source>
</reference>
<dbReference type="OrthoDB" id="9792639at2"/>
<dbReference type="RefSeq" id="WP_015558881.1">
    <property type="nucleotide sequence ID" value="NC_021039.1"/>
</dbReference>